<evidence type="ECO:0000256" key="2">
    <source>
        <dbReference type="SAM" id="SignalP"/>
    </source>
</evidence>
<evidence type="ECO:0008006" key="5">
    <source>
        <dbReference type="Google" id="ProtNLM"/>
    </source>
</evidence>
<reference evidence="4" key="1">
    <citation type="submission" date="2015-09" db="EMBL/GenBank/DDBJ databases">
        <authorList>
            <consortium name="Pathogen Informatics"/>
        </authorList>
    </citation>
    <scope>NUCLEOTIDE SEQUENCE [LARGE SCALE GENOMIC DNA]</scope>
    <source>
        <strain evidence="4">Lake Konstanz</strain>
    </source>
</reference>
<sequence length="544" mass="57786">MESEAFQLLLLALDLIRLDVVVKDPAAKRVATDLLTACPSPTATVSVLGSNSYGDTPRVSLVSRFLSASMPWIPQDVWLVIDLYNTAIQIADNSALLNNDVLASLLEFASDLCKFAADESGRTAVAPAVVAAVRAAGAPLRAAVSAIVDIRKTASSAGGMFEVDAVTKLIHALRRVAANRATVAVVQLAPMLRPMSLDDGDEALKINTLSDPRDFQHAMALLETLARFGQHSQKSIRSDPRDFQHAMALLETLARFGQHSRRKDATKAPAAVVSKRPRCEEEPARAMFVVNPHEKRSVVVAPAATGLSRRSDGAVVVPPTRTTTVVATKVVERTPSIKSQLQGLYDTPPPSAIPLFREASLSNTANDDEDDDTPPRGQPQISMPEGGEASPSRKTTPAPMSASNILPPPSPNHSLQDAAVRRLHHGAECSDASLQLDNLSGVARSEEGANAVSVASSSSILEHSIVVGNEQPNRPHQGRLPGGIVFAPDVTDSSRDVLPKDLKDSISAVVPQSAKVLPIGGSRTYVLVPSLQKYVPASVVGFFD</sequence>
<dbReference type="AlphaFoldDB" id="A0A0S4IWD1"/>
<dbReference type="VEuPathDB" id="TriTrypDB:BSAL_70810"/>
<keyword evidence="4" id="KW-1185">Reference proteome</keyword>
<proteinExistence type="predicted"/>
<feature type="signal peptide" evidence="2">
    <location>
        <begin position="1"/>
        <end position="23"/>
    </location>
</feature>
<dbReference type="Proteomes" id="UP000051952">
    <property type="component" value="Unassembled WGS sequence"/>
</dbReference>
<keyword evidence="2" id="KW-0732">Signal</keyword>
<name>A0A0S4IWD1_BODSA</name>
<dbReference type="EMBL" id="CYKH01000532">
    <property type="protein sequence ID" value="CUG05165.1"/>
    <property type="molecule type" value="Genomic_DNA"/>
</dbReference>
<evidence type="ECO:0000313" key="4">
    <source>
        <dbReference type="Proteomes" id="UP000051952"/>
    </source>
</evidence>
<protein>
    <recommendedName>
        <fullName evidence="5">GPI-anchored surface protein</fullName>
    </recommendedName>
</protein>
<organism evidence="3 4">
    <name type="scientific">Bodo saltans</name>
    <name type="common">Flagellated protozoan</name>
    <dbReference type="NCBI Taxonomy" id="75058"/>
    <lineage>
        <taxon>Eukaryota</taxon>
        <taxon>Discoba</taxon>
        <taxon>Euglenozoa</taxon>
        <taxon>Kinetoplastea</taxon>
        <taxon>Metakinetoplastina</taxon>
        <taxon>Eubodonida</taxon>
        <taxon>Bodonidae</taxon>
        <taxon>Bodo</taxon>
    </lineage>
</organism>
<evidence type="ECO:0000256" key="1">
    <source>
        <dbReference type="SAM" id="MobiDB-lite"/>
    </source>
</evidence>
<feature type="region of interest" description="Disordered" evidence="1">
    <location>
        <begin position="363"/>
        <end position="415"/>
    </location>
</feature>
<gene>
    <name evidence="3" type="ORF">BSAL_70810</name>
</gene>
<accession>A0A0S4IWD1</accession>
<feature type="chain" id="PRO_5006621616" description="GPI-anchored surface protein" evidence="2">
    <location>
        <begin position="24"/>
        <end position="544"/>
    </location>
</feature>
<evidence type="ECO:0000313" key="3">
    <source>
        <dbReference type="EMBL" id="CUG05165.1"/>
    </source>
</evidence>